<organism evidence="2 3">
    <name type="scientific">Elysia chlorotica</name>
    <name type="common">Eastern emerald elysia</name>
    <name type="synonym">Sea slug</name>
    <dbReference type="NCBI Taxonomy" id="188477"/>
    <lineage>
        <taxon>Eukaryota</taxon>
        <taxon>Metazoa</taxon>
        <taxon>Spiralia</taxon>
        <taxon>Lophotrochozoa</taxon>
        <taxon>Mollusca</taxon>
        <taxon>Gastropoda</taxon>
        <taxon>Heterobranchia</taxon>
        <taxon>Euthyneura</taxon>
        <taxon>Panpulmonata</taxon>
        <taxon>Sacoglossa</taxon>
        <taxon>Placobranchoidea</taxon>
        <taxon>Plakobranchidae</taxon>
        <taxon>Elysia</taxon>
    </lineage>
</organism>
<name>A0A433SNE2_ELYCH</name>
<comment type="caution">
    <text evidence="2">The sequence shown here is derived from an EMBL/GenBank/DDBJ whole genome shotgun (WGS) entry which is preliminary data.</text>
</comment>
<feature type="region of interest" description="Disordered" evidence="1">
    <location>
        <begin position="22"/>
        <end position="50"/>
    </location>
</feature>
<evidence type="ECO:0000313" key="3">
    <source>
        <dbReference type="Proteomes" id="UP000271974"/>
    </source>
</evidence>
<dbReference type="AlphaFoldDB" id="A0A433SNE2"/>
<proteinExistence type="predicted"/>
<dbReference type="EMBL" id="RQTK01001350">
    <property type="protein sequence ID" value="RUS70708.1"/>
    <property type="molecule type" value="Genomic_DNA"/>
</dbReference>
<protein>
    <submittedName>
        <fullName evidence="2">Uncharacterized protein</fullName>
    </submittedName>
</protein>
<sequence>MATQDTSPSLIIGQQWSALTELMSSGPESQEDEPDKEDNRNASDSMKLGRNDMGLFGFCPSREEFSLVVCEKCKLLVKPQALKQHIEARHGSTNLSSLGTIPASALNSELGKKLLMPLPSKSSSSPTPLPKSSSAP</sequence>
<dbReference type="PANTHER" id="PTHR15117:SF24">
    <property type="entry name" value="SCA7 DOMAIN-CONTAINING PROTEIN"/>
    <property type="match status" value="1"/>
</dbReference>
<keyword evidence="3" id="KW-1185">Reference proteome</keyword>
<feature type="non-terminal residue" evidence="2">
    <location>
        <position position="136"/>
    </location>
</feature>
<dbReference type="STRING" id="188477.A0A433SNE2"/>
<feature type="region of interest" description="Disordered" evidence="1">
    <location>
        <begin position="112"/>
        <end position="136"/>
    </location>
</feature>
<accession>A0A433SNE2</accession>
<gene>
    <name evidence="2" type="ORF">EGW08_021528</name>
</gene>
<evidence type="ECO:0000256" key="1">
    <source>
        <dbReference type="SAM" id="MobiDB-lite"/>
    </source>
</evidence>
<dbReference type="PANTHER" id="PTHR15117">
    <property type="entry name" value="ATAXIN 7 RELATED"/>
    <property type="match status" value="1"/>
</dbReference>
<feature type="compositionally biased region" description="Low complexity" evidence="1">
    <location>
        <begin position="113"/>
        <end position="136"/>
    </location>
</feature>
<dbReference type="InterPro" id="IPR052237">
    <property type="entry name" value="Ataxin-7-like_regulator"/>
</dbReference>
<dbReference type="Proteomes" id="UP000271974">
    <property type="component" value="Unassembled WGS sequence"/>
</dbReference>
<evidence type="ECO:0000313" key="2">
    <source>
        <dbReference type="EMBL" id="RUS70708.1"/>
    </source>
</evidence>
<dbReference type="OrthoDB" id="21678at2759"/>
<reference evidence="2 3" key="1">
    <citation type="submission" date="2019-01" db="EMBL/GenBank/DDBJ databases">
        <title>A draft genome assembly of the solar-powered sea slug Elysia chlorotica.</title>
        <authorList>
            <person name="Cai H."/>
            <person name="Li Q."/>
            <person name="Fang X."/>
            <person name="Li J."/>
            <person name="Curtis N.E."/>
            <person name="Altenburger A."/>
            <person name="Shibata T."/>
            <person name="Feng M."/>
            <person name="Maeda T."/>
            <person name="Schwartz J.A."/>
            <person name="Shigenobu S."/>
            <person name="Lundholm N."/>
            <person name="Nishiyama T."/>
            <person name="Yang H."/>
            <person name="Hasebe M."/>
            <person name="Li S."/>
            <person name="Pierce S.K."/>
            <person name="Wang J."/>
        </authorList>
    </citation>
    <scope>NUCLEOTIDE SEQUENCE [LARGE SCALE GENOMIC DNA]</scope>
    <source>
        <strain evidence="2">EC2010</strain>
        <tissue evidence="2">Whole organism of an adult</tissue>
    </source>
</reference>